<protein>
    <submittedName>
        <fullName evidence="17">Cytochrome P450 2A13-like isoform X1</fullName>
    </submittedName>
</protein>
<dbReference type="Proteomes" id="UP001190640">
    <property type="component" value="Chromosome 15"/>
</dbReference>
<dbReference type="FunFam" id="1.10.630.10:FF:000238">
    <property type="entry name" value="Cytochrome P450 2A6"/>
    <property type="match status" value="1"/>
</dbReference>
<dbReference type="PRINTS" id="PR01684">
    <property type="entry name" value="EP450ICYP2A"/>
</dbReference>
<dbReference type="KEGG" id="emc:129343683"/>
<dbReference type="GO" id="GO:0016712">
    <property type="term" value="F:oxidoreductase activity, acting on paired donors, with incorporation or reduction of molecular oxygen, reduced flavin or flavoprotein as one donor, and incorporation of one atom of oxygen"/>
    <property type="evidence" value="ECO:0007669"/>
    <property type="project" value="InterPro"/>
</dbReference>
<keyword evidence="10 13" id="KW-0408">Iron</keyword>
<keyword evidence="12 15" id="KW-0472">Membrane</keyword>
<dbReference type="PANTHER" id="PTHR24300:SF180">
    <property type="entry name" value="CYTOCHROME P450 2A6"/>
    <property type="match status" value="1"/>
</dbReference>
<dbReference type="Pfam" id="PF00067">
    <property type="entry name" value="p450"/>
    <property type="match status" value="1"/>
</dbReference>
<feature type="binding site" description="axial binding residue" evidence="13">
    <location>
        <position position="439"/>
    </location>
    <ligand>
        <name>heme</name>
        <dbReference type="ChEBI" id="CHEBI:30413"/>
    </ligand>
    <ligandPart>
        <name>Fe</name>
        <dbReference type="ChEBI" id="CHEBI:18248"/>
    </ligandPart>
</feature>
<evidence type="ECO:0000256" key="14">
    <source>
        <dbReference type="RuleBase" id="RU000461"/>
    </source>
</evidence>
<keyword evidence="16" id="KW-1185">Reference proteome</keyword>
<keyword evidence="7" id="KW-0256">Endoplasmic reticulum</keyword>
<dbReference type="PRINTS" id="PR00463">
    <property type="entry name" value="EP450I"/>
</dbReference>
<dbReference type="InterPro" id="IPR017972">
    <property type="entry name" value="Cyt_P450_CS"/>
</dbReference>
<evidence type="ECO:0000256" key="12">
    <source>
        <dbReference type="ARBA" id="ARBA00023136"/>
    </source>
</evidence>
<evidence type="ECO:0000256" key="7">
    <source>
        <dbReference type="ARBA" id="ARBA00022824"/>
    </source>
</evidence>
<dbReference type="SUPFAM" id="SSF48264">
    <property type="entry name" value="Cytochrome P450"/>
    <property type="match status" value="1"/>
</dbReference>
<dbReference type="PROSITE" id="PS00086">
    <property type="entry name" value="CYTOCHROME_P450"/>
    <property type="match status" value="1"/>
</dbReference>
<dbReference type="PANTHER" id="PTHR24300">
    <property type="entry name" value="CYTOCHROME P450 508A4-RELATED"/>
    <property type="match status" value="1"/>
</dbReference>
<gene>
    <name evidence="17" type="primary">LOC129343683</name>
</gene>
<evidence type="ECO:0000313" key="17">
    <source>
        <dbReference type="RefSeq" id="XP_054856015.1"/>
    </source>
</evidence>
<keyword evidence="15" id="KW-0812">Transmembrane</keyword>
<dbReference type="GO" id="GO:0020037">
    <property type="term" value="F:heme binding"/>
    <property type="evidence" value="ECO:0007669"/>
    <property type="project" value="InterPro"/>
</dbReference>
<evidence type="ECO:0000256" key="13">
    <source>
        <dbReference type="PIRSR" id="PIRSR602401-1"/>
    </source>
</evidence>
<dbReference type="GO" id="GO:0019373">
    <property type="term" value="P:epoxygenase P450 pathway"/>
    <property type="evidence" value="ECO:0007669"/>
    <property type="project" value="TreeGrafter"/>
</dbReference>
<accession>A0AA97KD52</accession>
<evidence type="ECO:0000256" key="6">
    <source>
        <dbReference type="ARBA" id="ARBA00022723"/>
    </source>
</evidence>
<evidence type="ECO:0000256" key="2">
    <source>
        <dbReference type="ARBA" id="ARBA00004174"/>
    </source>
</evidence>
<sequence length="494" mass="57140">MDLLGAGAIFLIICLSCLMVLSTWRQMHGKSKMPPGPIPLPFIGNLLQVNLKDMYRSLLKISDKYGPVYTIHLGPRRIVVLRGYDAVKEALVDQAEEFSGRGEQATFDWIFRGHGVAFSQGERAKQLRRFSITTLRNFGMGKRSIEERILEEAHFLLEALRNTEGAPFDPTYMLSRTVSNVISSITFGNRFDYEDKEFLSLLSMMLGSFRFTATSWGQLYDMFSGPMQYMPGPQQKAFKELSGLEEFITRKVKENQETLDLNSPRDFIDSFLIKMHQEKENPNTEFFLKNLVLTTLNIFFAGTETVSTTLRYGFLILLKYPEIEDKVHEEIDRVIGRNRTPNMDDRPQMPYTEAVIHEIQRYTDMLPMGVARRVTRDTLFRGYTIPRGTEVFPLLGSVLRDPKHFARPEAFDPQHFLDENGKFKRNEAFMPFSIGKRYCFGERLARMELFLFFTSILQNFRFKSLIPPEEIDLSPMLVGFATIPRFYDICVIPR</sequence>
<dbReference type="GO" id="GO:0008392">
    <property type="term" value="F:arachidonate epoxygenase activity"/>
    <property type="evidence" value="ECO:0007669"/>
    <property type="project" value="TreeGrafter"/>
</dbReference>
<feature type="transmembrane region" description="Helical" evidence="15">
    <location>
        <begin position="6"/>
        <end position="24"/>
    </location>
</feature>
<evidence type="ECO:0000256" key="4">
    <source>
        <dbReference type="ARBA" id="ARBA00010617"/>
    </source>
</evidence>
<keyword evidence="15" id="KW-1133">Transmembrane helix</keyword>
<name>A0AA97KD52_EUBMA</name>
<dbReference type="InterPro" id="IPR002401">
    <property type="entry name" value="Cyt_P450_E_grp-I"/>
</dbReference>
<keyword evidence="9 14" id="KW-0560">Oxidoreductase</keyword>
<dbReference type="GeneID" id="129343683"/>
<organism evidence="16 17">
    <name type="scientific">Eublepharis macularius</name>
    <name type="common">Leopard gecko</name>
    <name type="synonym">Cyrtodactylus macularius</name>
    <dbReference type="NCBI Taxonomy" id="481883"/>
    <lineage>
        <taxon>Eukaryota</taxon>
        <taxon>Metazoa</taxon>
        <taxon>Chordata</taxon>
        <taxon>Craniata</taxon>
        <taxon>Vertebrata</taxon>
        <taxon>Euteleostomi</taxon>
        <taxon>Lepidosauria</taxon>
        <taxon>Squamata</taxon>
        <taxon>Bifurcata</taxon>
        <taxon>Gekkota</taxon>
        <taxon>Eublepharidae</taxon>
        <taxon>Eublepharinae</taxon>
        <taxon>Eublepharis</taxon>
    </lineage>
</organism>
<comment type="cofactor">
    <cofactor evidence="1 13">
        <name>heme</name>
        <dbReference type="ChEBI" id="CHEBI:30413"/>
    </cofactor>
</comment>
<evidence type="ECO:0000256" key="15">
    <source>
        <dbReference type="SAM" id="Phobius"/>
    </source>
</evidence>
<dbReference type="InterPro" id="IPR050182">
    <property type="entry name" value="Cytochrome_P450_fam2"/>
</dbReference>
<evidence type="ECO:0000256" key="5">
    <source>
        <dbReference type="ARBA" id="ARBA00022617"/>
    </source>
</evidence>
<dbReference type="GO" id="GO:0006805">
    <property type="term" value="P:xenobiotic metabolic process"/>
    <property type="evidence" value="ECO:0007669"/>
    <property type="project" value="TreeGrafter"/>
</dbReference>
<reference evidence="17" key="1">
    <citation type="submission" date="2025-08" db="UniProtKB">
        <authorList>
            <consortium name="RefSeq"/>
        </authorList>
    </citation>
    <scope>IDENTIFICATION</scope>
    <source>
        <tissue evidence="17">Blood</tissue>
    </source>
</reference>
<keyword evidence="11 14" id="KW-0503">Monooxygenase</keyword>
<dbReference type="GO" id="GO:0005789">
    <property type="term" value="C:endoplasmic reticulum membrane"/>
    <property type="evidence" value="ECO:0007669"/>
    <property type="project" value="UniProtKB-SubCell"/>
</dbReference>
<dbReference type="Gene3D" id="1.10.630.10">
    <property type="entry name" value="Cytochrome P450"/>
    <property type="match status" value="1"/>
</dbReference>
<evidence type="ECO:0000256" key="11">
    <source>
        <dbReference type="ARBA" id="ARBA00023033"/>
    </source>
</evidence>
<comment type="similarity">
    <text evidence="4 14">Belongs to the cytochrome P450 family.</text>
</comment>
<keyword evidence="6 13" id="KW-0479">Metal-binding</keyword>
<evidence type="ECO:0000256" key="8">
    <source>
        <dbReference type="ARBA" id="ARBA00022848"/>
    </source>
</evidence>
<evidence type="ECO:0000313" key="16">
    <source>
        <dbReference type="Proteomes" id="UP001190640"/>
    </source>
</evidence>
<dbReference type="InterPro" id="IPR036396">
    <property type="entry name" value="Cyt_P450_sf"/>
</dbReference>
<keyword evidence="5 13" id="KW-0349">Heme</keyword>
<keyword evidence="8" id="KW-0492">Microsome</keyword>
<dbReference type="InterPro" id="IPR008067">
    <property type="entry name" value="Cyt_P450_E_grp-I_CYP2A-like"/>
</dbReference>
<dbReference type="GO" id="GO:0005506">
    <property type="term" value="F:iron ion binding"/>
    <property type="evidence" value="ECO:0007669"/>
    <property type="project" value="InterPro"/>
</dbReference>
<evidence type="ECO:0000256" key="3">
    <source>
        <dbReference type="ARBA" id="ARBA00004406"/>
    </source>
</evidence>
<dbReference type="AlphaFoldDB" id="A0AA97KD52"/>
<dbReference type="RefSeq" id="XP_054856015.1">
    <property type="nucleotide sequence ID" value="XM_055000040.1"/>
</dbReference>
<comment type="subcellular location">
    <subcellularLocation>
        <location evidence="3">Endoplasmic reticulum membrane</location>
        <topology evidence="3">Peripheral membrane protein</topology>
    </subcellularLocation>
    <subcellularLocation>
        <location evidence="2">Microsome membrane</location>
        <topology evidence="2">Peripheral membrane protein</topology>
    </subcellularLocation>
</comment>
<proteinExistence type="inferred from homology"/>
<dbReference type="PRINTS" id="PR00385">
    <property type="entry name" value="P450"/>
</dbReference>
<dbReference type="InterPro" id="IPR001128">
    <property type="entry name" value="Cyt_P450"/>
</dbReference>
<evidence type="ECO:0000256" key="10">
    <source>
        <dbReference type="ARBA" id="ARBA00023004"/>
    </source>
</evidence>
<evidence type="ECO:0000256" key="9">
    <source>
        <dbReference type="ARBA" id="ARBA00023002"/>
    </source>
</evidence>
<evidence type="ECO:0000256" key="1">
    <source>
        <dbReference type="ARBA" id="ARBA00001971"/>
    </source>
</evidence>